<feature type="transmembrane region" description="Helical" evidence="1">
    <location>
        <begin position="243"/>
        <end position="264"/>
    </location>
</feature>
<keyword evidence="1" id="KW-0472">Membrane</keyword>
<evidence type="ECO:0000313" key="3">
    <source>
        <dbReference type="Proteomes" id="UP001159405"/>
    </source>
</evidence>
<gene>
    <name evidence="2" type="ORF">PLOB_00010528</name>
</gene>
<sequence length="551" mass="61847">PHHLQRCKGSTVYFKTSTAKVAPHHAKHFREVFSELKREIASMHIVQNFGLIIWCCFLFIILSFAEDNEDSDVIKQCMNSTNSTSCSLTYEHVYKSLTKNENSFNISRALYPEGGKPSFLVRVNVYGPNKTVNSTPAKFTWSVHCLFSNYPAMLLELLSLGSIIVTSRTQELNIQIPAFCCNLSENTEKRKEMIQGFLTRALFELQDLAVSPDIRDPSLNTAQCVTLGHKSFSYGEGHSADNIFVVARFIFEVSTSLIFTWAVLGINRLSGMDENIVSAMFLSIHFLSVLCSVYFFVVRGITLHLSVNYFFTTYGPLISCIFLHLGNDSFTHLYSSDVPEEFIPVIIFLYVFGGNAISSICCWLLIGIRINPSWGLTVALSVISTLAASTYGVYLYLEVSYPNGYNIRGREITLKALLWGTYSLPNPSFRSRSDSRDDNSQRNNTDAPNRVIAFLKSYTFSERQTTMVVCVTGCIAVGCLFAVVVLPGPSIGGQTAAEEFLKTSSLYFITAFIAWATWRKHASIELIFRAPPLENERPQNPEGQDTDRHMH</sequence>
<dbReference type="Proteomes" id="UP001159405">
    <property type="component" value="Unassembled WGS sequence"/>
</dbReference>
<accession>A0ABN8QTC0</accession>
<feature type="transmembrane region" description="Helical" evidence="1">
    <location>
        <begin position="345"/>
        <end position="366"/>
    </location>
</feature>
<feature type="transmembrane region" description="Helical" evidence="1">
    <location>
        <begin position="378"/>
        <end position="397"/>
    </location>
</feature>
<keyword evidence="1" id="KW-0812">Transmembrane</keyword>
<feature type="non-terminal residue" evidence="2">
    <location>
        <position position="1"/>
    </location>
</feature>
<feature type="transmembrane region" description="Helical" evidence="1">
    <location>
        <begin position="45"/>
        <end position="65"/>
    </location>
</feature>
<feature type="transmembrane region" description="Helical" evidence="1">
    <location>
        <begin position="276"/>
        <end position="297"/>
    </location>
</feature>
<comment type="caution">
    <text evidence="2">The sequence shown here is derived from an EMBL/GenBank/DDBJ whole genome shotgun (WGS) entry which is preliminary data.</text>
</comment>
<protein>
    <submittedName>
        <fullName evidence="2">Uncharacterized protein</fullName>
    </submittedName>
</protein>
<evidence type="ECO:0000256" key="1">
    <source>
        <dbReference type="SAM" id="Phobius"/>
    </source>
</evidence>
<reference evidence="2 3" key="1">
    <citation type="submission" date="2022-05" db="EMBL/GenBank/DDBJ databases">
        <authorList>
            <consortium name="Genoscope - CEA"/>
            <person name="William W."/>
        </authorList>
    </citation>
    <scope>NUCLEOTIDE SEQUENCE [LARGE SCALE GENOMIC DNA]</scope>
</reference>
<dbReference type="EMBL" id="CALNXK010000154">
    <property type="protein sequence ID" value="CAH3170182.1"/>
    <property type="molecule type" value="Genomic_DNA"/>
</dbReference>
<keyword evidence="3" id="KW-1185">Reference proteome</keyword>
<proteinExistence type="predicted"/>
<keyword evidence="1" id="KW-1133">Transmembrane helix</keyword>
<evidence type="ECO:0000313" key="2">
    <source>
        <dbReference type="EMBL" id="CAH3170182.1"/>
    </source>
</evidence>
<feature type="transmembrane region" description="Helical" evidence="1">
    <location>
        <begin position="309"/>
        <end position="325"/>
    </location>
</feature>
<feature type="transmembrane region" description="Helical" evidence="1">
    <location>
        <begin position="466"/>
        <end position="488"/>
    </location>
</feature>
<name>A0ABN8QTC0_9CNID</name>
<organism evidence="2 3">
    <name type="scientific">Porites lobata</name>
    <dbReference type="NCBI Taxonomy" id="104759"/>
    <lineage>
        <taxon>Eukaryota</taxon>
        <taxon>Metazoa</taxon>
        <taxon>Cnidaria</taxon>
        <taxon>Anthozoa</taxon>
        <taxon>Hexacorallia</taxon>
        <taxon>Scleractinia</taxon>
        <taxon>Fungiina</taxon>
        <taxon>Poritidae</taxon>
        <taxon>Porites</taxon>
    </lineage>
</organism>